<dbReference type="SUPFAM" id="SSF47473">
    <property type="entry name" value="EF-hand"/>
    <property type="match status" value="1"/>
</dbReference>
<dbReference type="PROSITE" id="PS50222">
    <property type="entry name" value="EF_HAND_2"/>
    <property type="match status" value="2"/>
</dbReference>
<dbReference type="EMBL" id="CAKKTJ010000147">
    <property type="protein sequence ID" value="CAH0476296.1"/>
    <property type="molecule type" value="Genomic_DNA"/>
</dbReference>
<reference evidence="4" key="1">
    <citation type="submission" date="2021-11" db="EMBL/GenBank/DDBJ databases">
        <authorList>
            <person name="Islam A."/>
            <person name="Islam S."/>
            <person name="Flora M.S."/>
            <person name="Rahman M."/>
            <person name="Ziaur R.M."/>
            <person name="Epstein J.H."/>
            <person name="Hassan M."/>
            <person name="Klassen M."/>
            <person name="Woodard K."/>
            <person name="Webb A."/>
            <person name="Webby R.J."/>
            <person name="El Zowalaty M.E."/>
        </authorList>
    </citation>
    <scope>NUCLEOTIDE SEQUENCE</scope>
    <source>
        <strain evidence="4">Pbs3</strain>
    </source>
</reference>
<dbReference type="PROSITE" id="PS00018">
    <property type="entry name" value="EF_HAND_1"/>
    <property type="match status" value="2"/>
</dbReference>
<proteinExistence type="predicted"/>
<evidence type="ECO:0000259" key="3">
    <source>
        <dbReference type="PROSITE" id="PS50222"/>
    </source>
</evidence>
<keyword evidence="1" id="KW-0106">Calcium</keyword>
<dbReference type="Pfam" id="PF13499">
    <property type="entry name" value="EF-hand_7"/>
    <property type="match status" value="1"/>
</dbReference>
<dbReference type="InterPro" id="IPR002048">
    <property type="entry name" value="EF_hand_dom"/>
</dbReference>
<organism evidence="4 5">
    <name type="scientific">Peronospora belbahrii</name>
    <dbReference type="NCBI Taxonomy" id="622444"/>
    <lineage>
        <taxon>Eukaryota</taxon>
        <taxon>Sar</taxon>
        <taxon>Stramenopiles</taxon>
        <taxon>Oomycota</taxon>
        <taxon>Peronosporomycetes</taxon>
        <taxon>Peronosporales</taxon>
        <taxon>Peronosporaceae</taxon>
        <taxon>Peronospora</taxon>
    </lineage>
</organism>
<dbReference type="AlphaFoldDB" id="A0AAU9KXF2"/>
<dbReference type="GO" id="GO:0005509">
    <property type="term" value="F:calcium ion binding"/>
    <property type="evidence" value="ECO:0007669"/>
    <property type="project" value="InterPro"/>
</dbReference>
<evidence type="ECO:0000256" key="2">
    <source>
        <dbReference type="SAM" id="MobiDB-lite"/>
    </source>
</evidence>
<feature type="region of interest" description="Disordered" evidence="2">
    <location>
        <begin position="1114"/>
        <end position="1133"/>
    </location>
</feature>
<comment type="caution">
    <text evidence="4">The sequence shown here is derived from an EMBL/GenBank/DDBJ whole genome shotgun (WGS) entry which is preliminary data.</text>
</comment>
<sequence length="1150" mass="128088">MTGVEKRKDLLKDNEGIGLGEIPLLSLANLDLKLQVPPMPRLLGIVENIAPIPVTNRVARVELVSSSITNLTVTRELIVGVLRDLVVPYMDYQEDEAFYMDNYDQVDSNKLLSAQDKKDRNDKLRELEAVMSLDKILNLRSRSTGLAKYYRRDQEELSLSEYIAIVKENAAKTSNNMFKAMQITLRWDNMSVAFVERGRQVSEMVVIGFGVNMRSFTIAEGDEKQKLDVEVALGQATFVVNVEFSASNSVSPTAKLMFADLSKVAAESGAMSPPQMLTAHVSQLESGKQNVCGTVNKMKLVLSVGALERFLLFVDRLSTKTTQVLSTARPPFVPVSHSELSPAAVQVAKSEVDMVRKEITMSPFSLLGGMLLSLDVNLKDCHIVLLPTQSYSKSLFMDINAETWQSDYVVDCCVDMPASLSMHLESSKVKELLELNVHSFNIGAQYVNDAKEAETILAPTNALVAGSDLSLSLLASCGEALSNVQATTAKQAQLRLKSRVKQEEIRRQAEVDTVLDRLHRLFDEIDENGNGCIELAELLLLLRRVKVGDTLLKSKLEYFVREFFKEIDQDGNGYLEFQELRAFLRDDLLSDKAAEASGSRPGNGSKALSGFLNLRGNEYHSFEVINELCETKITFSEQLAERIKRPAFEGRFWELFESEAHIKNRSIINQNPLDLQKKLVRLLKNYDAANLIWDALVLPAMEDNCSDRSIYEWLLQPSTRCGGISEYQSAAKVIAKKKRGGIFSAAIEETENLVSKLTQNMNLVKKELHFTTDVKMGNVRLVLMDAELSARFCRGNFVIKNVKISMRFSGKNIDEIGPIDWVDLAMSGNTDWTRLFGFKMSSSCYSEIANDMENIIEPWELVAGVSSSAGENGFAVLLEAAKRFQINVTPSVLKTYRALMDALDGEAQQNGLQKHQDSFQLSTAAKKQKETDCLVQNFTGCKISLKLNGSDEVITIDAHNRAHIENGALKDGEAVVDLLEIDQWGTSKNSVKLSSFGNVSVGVSTAEASPSSLFVTVFSRLENPRQQLIVLRSNTYFCNHSSECYEMKYLSLGKEDRKAVESPVIKLRPNERISLPLSLLMGITEFYAHLGSHEHWIVKTSLNNDVLTSTTATQELNEHEAEREARTKQRRGGGTIVYGQTEETCTKAVS</sequence>
<accession>A0AAU9KXF2</accession>
<evidence type="ECO:0000313" key="4">
    <source>
        <dbReference type="EMBL" id="CAH0476296.1"/>
    </source>
</evidence>
<feature type="compositionally biased region" description="Basic and acidic residues" evidence="2">
    <location>
        <begin position="1116"/>
        <end position="1127"/>
    </location>
</feature>
<dbReference type="Gene3D" id="1.10.238.10">
    <property type="entry name" value="EF-hand"/>
    <property type="match status" value="1"/>
</dbReference>
<feature type="domain" description="EF-hand" evidence="3">
    <location>
        <begin position="560"/>
        <end position="590"/>
    </location>
</feature>
<feature type="domain" description="EF-hand" evidence="3">
    <location>
        <begin position="513"/>
        <end position="548"/>
    </location>
</feature>
<gene>
    <name evidence="4" type="ORF">PBS003_LOCUS3082</name>
</gene>
<dbReference type="Proteomes" id="UP001160483">
    <property type="component" value="Unassembled WGS sequence"/>
</dbReference>
<dbReference type="InterPro" id="IPR018247">
    <property type="entry name" value="EF_Hand_1_Ca_BS"/>
</dbReference>
<name>A0AAU9KXF2_9STRA</name>
<dbReference type="InterPro" id="IPR011992">
    <property type="entry name" value="EF-hand-dom_pair"/>
</dbReference>
<protein>
    <recommendedName>
        <fullName evidence="3">EF-hand domain-containing protein</fullName>
    </recommendedName>
</protein>
<dbReference type="CDD" id="cd00051">
    <property type="entry name" value="EFh"/>
    <property type="match status" value="1"/>
</dbReference>
<evidence type="ECO:0000313" key="5">
    <source>
        <dbReference type="Proteomes" id="UP001160483"/>
    </source>
</evidence>
<evidence type="ECO:0000256" key="1">
    <source>
        <dbReference type="ARBA" id="ARBA00022837"/>
    </source>
</evidence>
<dbReference type="SMART" id="SM00054">
    <property type="entry name" value="EFh"/>
    <property type="match status" value="2"/>
</dbReference>